<gene>
    <name evidence="1" type="ORF">PFISCL1PPCAC_15263</name>
    <name evidence="2" type="ORF">PFISCL1PPCAC_28588</name>
</gene>
<sequence length="143" mass="16705">YRLVQKGDKHENRYIRHLDRAPNLLDSQGSNLQRVTKSITSFFRGENRRSSAPRWGETYKNILRIKNDLESQERQPSARVYDSPVHELVFNKTLRRSRVKLNKIGGSKLPPLVNAAFSLVDSLRLHTSKTREDPNYKMLSPRF</sequence>
<keyword evidence="3" id="KW-1185">Reference proteome</keyword>
<name>A0AAV5VWQ8_9BILA</name>
<dbReference type="Proteomes" id="UP001432322">
    <property type="component" value="Unassembled WGS sequence"/>
</dbReference>
<evidence type="ECO:0000313" key="3">
    <source>
        <dbReference type="Proteomes" id="UP001432322"/>
    </source>
</evidence>
<comment type="caution">
    <text evidence="1">The sequence shown here is derived from an EMBL/GenBank/DDBJ whole genome shotgun (WGS) entry which is preliminary data.</text>
</comment>
<feature type="non-terminal residue" evidence="1">
    <location>
        <position position="1"/>
    </location>
</feature>
<accession>A0AAV5VWQ8</accession>
<reference evidence="1" key="1">
    <citation type="submission" date="2023-10" db="EMBL/GenBank/DDBJ databases">
        <title>Genome assembly of Pristionchus species.</title>
        <authorList>
            <person name="Yoshida K."/>
            <person name="Sommer R.J."/>
        </authorList>
    </citation>
    <scope>NUCLEOTIDE SEQUENCE</scope>
    <source>
        <strain evidence="1">RS5133</strain>
    </source>
</reference>
<feature type="non-terminal residue" evidence="1">
    <location>
        <position position="143"/>
    </location>
</feature>
<proteinExistence type="predicted"/>
<dbReference type="EMBL" id="BTSY01000004">
    <property type="protein sequence ID" value="GMT23966.1"/>
    <property type="molecule type" value="Genomic_DNA"/>
</dbReference>
<dbReference type="AlphaFoldDB" id="A0AAV5VWQ8"/>
<dbReference type="EMBL" id="BTSY01000096">
    <property type="protein sequence ID" value="GMT37291.1"/>
    <property type="molecule type" value="Genomic_DNA"/>
</dbReference>
<evidence type="ECO:0000313" key="1">
    <source>
        <dbReference type="EMBL" id="GMT23966.1"/>
    </source>
</evidence>
<protein>
    <submittedName>
        <fullName evidence="1">Uncharacterized protein</fullName>
    </submittedName>
</protein>
<evidence type="ECO:0000313" key="2">
    <source>
        <dbReference type="EMBL" id="GMT37291.1"/>
    </source>
</evidence>
<organism evidence="1 3">
    <name type="scientific">Pristionchus fissidentatus</name>
    <dbReference type="NCBI Taxonomy" id="1538716"/>
    <lineage>
        <taxon>Eukaryota</taxon>
        <taxon>Metazoa</taxon>
        <taxon>Ecdysozoa</taxon>
        <taxon>Nematoda</taxon>
        <taxon>Chromadorea</taxon>
        <taxon>Rhabditida</taxon>
        <taxon>Rhabditina</taxon>
        <taxon>Diplogasteromorpha</taxon>
        <taxon>Diplogasteroidea</taxon>
        <taxon>Neodiplogasteridae</taxon>
        <taxon>Pristionchus</taxon>
    </lineage>
</organism>